<keyword evidence="1" id="KW-1133">Transmembrane helix</keyword>
<dbReference type="EMBL" id="SMLW01000434">
    <property type="protein sequence ID" value="MTI24610.1"/>
    <property type="molecule type" value="Genomic_DNA"/>
</dbReference>
<feature type="transmembrane region" description="Helical" evidence="1">
    <location>
        <begin position="6"/>
        <end position="24"/>
    </location>
</feature>
<keyword evidence="1" id="KW-0472">Membrane</keyword>
<evidence type="ECO:0000313" key="4">
    <source>
        <dbReference type="Proteomes" id="UP000798808"/>
    </source>
</evidence>
<keyword evidence="1" id="KW-0812">Transmembrane</keyword>
<dbReference type="InterPro" id="IPR019587">
    <property type="entry name" value="Polyketide_cyclase/dehydratase"/>
</dbReference>
<protein>
    <recommendedName>
        <fullName evidence="2">AraC effector-binding domain-containing protein</fullName>
    </recommendedName>
</protein>
<accession>A0ABW9RKZ9</accession>
<dbReference type="Pfam" id="PF10604">
    <property type="entry name" value="Polyketide_cyc2"/>
    <property type="match status" value="1"/>
</dbReference>
<dbReference type="RefSeq" id="WP_155170653.1">
    <property type="nucleotide sequence ID" value="NZ_BAAAFL010000068.1"/>
</dbReference>
<dbReference type="InterPro" id="IPR010499">
    <property type="entry name" value="AraC_E-bd"/>
</dbReference>
<organism evidence="3 4">
    <name type="scientific">Fulvivirga kasyanovii</name>
    <dbReference type="NCBI Taxonomy" id="396812"/>
    <lineage>
        <taxon>Bacteria</taxon>
        <taxon>Pseudomonadati</taxon>
        <taxon>Bacteroidota</taxon>
        <taxon>Cytophagia</taxon>
        <taxon>Cytophagales</taxon>
        <taxon>Fulvivirgaceae</taxon>
        <taxon>Fulvivirga</taxon>
    </lineage>
</organism>
<evidence type="ECO:0000259" key="2">
    <source>
        <dbReference type="SMART" id="SM00871"/>
    </source>
</evidence>
<evidence type="ECO:0000313" key="3">
    <source>
        <dbReference type="EMBL" id="MTI24610.1"/>
    </source>
</evidence>
<dbReference type="InterPro" id="IPR023393">
    <property type="entry name" value="START-like_dom_sf"/>
</dbReference>
<dbReference type="InterPro" id="IPR011256">
    <property type="entry name" value="Reg_factor_effector_dom_sf"/>
</dbReference>
<dbReference type="Gene3D" id="3.20.80.10">
    <property type="entry name" value="Regulatory factor, effector binding domain"/>
    <property type="match status" value="1"/>
</dbReference>
<dbReference type="SUPFAM" id="SSF55136">
    <property type="entry name" value="Probable bacterial effector-binding domain"/>
    <property type="match status" value="1"/>
</dbReference>
<dbReference type="Pfam" id="PF06445">
    <property type="entry name" value="GyrI-like"/>
    <property type="match status" value="1"/>
</dbReference>
<dbReference type="InterPro" id="IPR029442">
    <property type="entry name" value="GyrI-like"/>
</dbReference>
<reference evidence="3 4" key="1">
    <citation type="submission" date="2019-02" db="EMBL/GenBank/DDBJ databases">
        <authorList>
            <person name="Goldberg S.R."/>
            <person name="Haltli B.A."/>
            <person name="Correa H."/>
            <person name="Russell K.G."/>
        </authorList>
    </citation>
    <scope>NUCLEOTIDE SEQUENCE [LARGE SCALE GENOMIC DNA]</scope>
    <source>
        <strain evidence="3 4">JCM 16186</strain>
    </source>
</reference>
<comment type="caution">
    <text evidence="3">The sequence shown here is derived from an EMBL/GenBank/DDBJ whole genome shotgun (WGS) entry which is preliminary data.</text>
</comment>
<dbReference type="CDD" id="cd07818">
    <property type="entry name" value="SRPBCC_1"/>
    <property type="match status" value="1"/>
</dbReference>
<dbReference type="Proteomes" id="UP000798808">
    <property type="component" value="Unassembled WGS sequence"/>
</dbReference>
<dbReference type="SMART" id="SM00871">
    <property type="entry name" value="AraC_E_bind"/>
    <property type="match status" value="1"/>
</dbReference>
<name>A0ABW9RKZ9_9BACT</name>
<feature type="domain" description="AraC effector-binding" evidence="2">
    <location>
        <begin position="186"/>
        <end position="340"/>
    </location>
</feature>
<keyword evidence="4" id="KW-1185">Reference proteome</keyword>
<gene>
    <name evidence="3" type="ORF">E1163_06610</name>
</gene>
<evidence type="ECO:0000256" key="1">
    <source>
        <dbReference type="SAM" id="Phobius"/>
    </source>
</evidence>
<proteinExistence type="predicted"/>
<dbReference type="Gene3D" id="3.30.530.20">
    <property type="match status" value="1"/>
</dbReference>
<dbReference type="SUPFAM" id="SSF55961">
    <property type="entry name" value="Bet v1-like"/>
    <property type="match status" value="1"/>
</dbReference>
<sequence length="343" mass="37766">MKALKVIGVILGILILIGLILYLSGPDKYYMERSIVINASPAVVYDELNSYENFNKWSPWFTKDPNTKYTYEGPKTGVGTKMTWTSDHKEVGTGSMWIVENEENKMVNSRMAFGGYPGEPNARFVLEDAENGATKVTWTYEEELHGIAPAFAVFFDLESMLGPDYEKGLSDLKTYIESKPAPATDIAVAVVDVEPITYIGLEASADASNSDAISSTMATLYGQLMQAAQTSNLQMSGAPLAVYKSFDEDNMEIICGLPVQKGTTIDHESITIGETLGGKAVKATHKGNYDNLPFTHEKVNEYIKANNLQIVGYPYEVYITDPEQVSDTSQWVTEVYYPLGGGE</sequence>